<dbReference type="PANTHER" id="PTHR24559">
    <property type="entry name" value="TRANSPOSON TY3-I GAG-POL POLYPROTEIN"/>
    <property type="match status" value="1"/>
</dbReference>
<dbReference type="Proteomes" id="UP000320475">
    <property type="component" value="Unassembled WGS sequence"/>
</dbReference>
<dbReference type="SUPFAM" id="SSF56672">
    <property type="entry name" value="DNA/RNA polymerases"/>
    <property type="match status" value="1"/>
</dbReference>
<dbReference type="Gene3D" id="3.30.70.270">
    <property type="match status" value="1"/>
</dbReference>
<organism evidence="2 3">
    <name type="scientific">Synchytrium endobioticum</name>
    <dbReference type="NCBI Taxonomy" id="286115"/>
    <lineage>
        <taxon>Eukaryota</taxon>
        <taxon>Fungi</taxon>
        <taxon>Fungi incertae sedis</taxon>
        <taxon>Chytridiomycota</taxon>
        <taxon>Chytridiomycota incertae sedis</taxon>
        <taxon>Chytridiomycetes</taxon>
        <taxon>Synchytriales</taxon>
        <taxon>Synchytriaceae</taxon>
        <taxon>Synchytrium</taxon>
    </lineage>
</organism>
<accession>A0A507CD06</accession>
<dbReference type="InterPro" id="IPR000477">
    <property type="entry name" value="RT_dom"/>
</dbReference>
<dbReference type="PANTHER" id="PTHR24559:SF440">
    <property type="entry name" value="RIBONUCLEASE H"/>
    <property type="match status" value="1"/>
</dbReference>
<dbReference type="Gene3D" id="3.10.10.10">
    <property type="entry name" value="HIV Type 1 Reverse Transcriptase, subunit A, domain 1"/>
    <property type="match status" value="1"/>
</dbReference>
<dbReference type="OrthoDB" id="2155711at2759"/>
<sequence>MGQSILFHSDQHLPPISGLIQELTGGDWYAKFDWRWAYNNIRIREGSEWKFAFKCHLGLYEPLVMPFGPKQAPAHMQRFVRESCKENDEQYQRDYDRLSRMRGYLEECASKVEMERFVETPEHALRISTGEEIHFFITSNDPGKEAKEGTSNDPTSATKLLWVFYLTVVARMKLLSRIILNVYRYHDSLHPETPLSRDAREQLLQQADYVVRRMVLYLDKAKEYGKRLGNQSPELSSYMAQDNIRGSVFDVGPVPEIGSSHTLEARRNVEHREMSEMWQDLYLKEYRKLYTMHTNFEESVGQIVLQNRVISPAFALRISTGKVIDSFIKRIEPKSLKWALSHAKKETQEANDNGLNRFAHELLWIFHRTIVSRNSSFIPYRMSTNNVVVMMRTHLRKVNHYGTYLKYKEILPSTSWIVNSHWGFAFNPVGPLPDEWPVPERAISAQDTDARRMKDEAVLENCQAWPAVGSDPQTSRSLTEMVELRRYDIVQQDARRDVPLPGRRSLDSFLQLHESRDSPTIGSIVNDHIRQGPSVHQSRSRRFGGSRRFANSVLKRIGCLRFALFTVGGSSMKNDIKKLYMLGVSTPHTGELQ</sequence>
<dbReference type="EMBL" id="QEAM01000646">
    <property type="protein sequence ID" value="TPX37381.1"/>
    <property type="molecule type" value="Genomic_DNA"/>
</dbReference>
<feature type="domain" description="Reverse transcriptase" evidence="1">
    <location>
        <begin position="16"/>
        <end position="91"/>
    </location>
</feature>
<dbReference type="AlphaFoldDB" id="A0A507CD06"/>
<dbReference type="Pfam" id="PF00078">
    <property type="entry name" value="RVT_1"/>
    <property type="match status" value="1"/>
</dbReference>
<evidence type="ECO:0000313" key="2">
    <source>
        <dbReference type="EMBL" id="TPX37381.1"/>
    </source>
</evidence>
<proteinExistence type="predicted"/>
<dbReference type="VEuPathDB" id="FungiDB:SeMB42_g06915"/>
<evidence type="ECO:0000259" key="1">
    <source>
        <dbReference type="Pfam" id="PF00078"/>
    </source>
</evidence>
<reference evidence="2 3" key="1">
    <citation type="journal article" date="2019" name="Sci. Rep.">
        <title>Comparative genomics of chytrid fungi reveal insights into the obligate biotrophic and pathogenic lifestyle of Synchytrium endobioticum.</title>
        <authorList>
            <person name="van de Vossenberg B.T.L.H."/>
            <person name="Warris S."/>
            <person name="Nguyen H.D.T."/>
            <person name="van Gent-Pelzer M.P.E."/>
            <person name="Joly D.L."/>
            <person name="van de Geest H.C."/>
            <person name="Bonants P.J.M."/>
            <person name="Smith D.S."/>
            <person name="Levesque C.A."/>
            <person name="van der Lee T.A.J."/>
        </authorList>
    </citation>
    <scope>NUCLEOTIDE SEQUENCE [LARGE SCALE GENOMIC DNA]</scope>
    <source>
        <strain evidence="2 3">LEV6574</strain>
    </source>
</reference>
<dbReference type="InterPro" id="IPR043128">
    <property type="entry name" value="Rev_trsase/Diguanyl_cyclase"/>
</dbReference>
<comment type="caution">
    <text evidence="2">The sequence shown here is derived from an EMBL/GenBank/DDBJ whole genome shotgun (WGS) entry which is preliminary data.</text>
</comment>
<name>A0A507CD06_9FUNG</name>
<dbReference type="InterPro" id="IPR053134">
    <property type="entry name" value="RNA-dir_DNA_polymerase"/>
</dbReference>
<gene>
    <name evidence="2" type="ORF">SeLEV6574_g07894</name>
</gene>
<evidence type="ECO:0000313" key="3">
    <source>
        <dbReference type="Proteomes" id="UP000320475"/>
    </source>
</evidence>
<dbReference type="InterPro" id="IPR043502">
    <property type="entry name" value="DNA/RNA_pol_sf"/>
</dbReference>
<protein>
    <recommendedName>
        <fullName evidence="1">Reverse transcriptase domain-containing protein</fullName>
    </recommendedName>
</protein>